<sequence>MSNNATLEQLKRAVMLQKLRQRQESGGAVAGQTLAPVRRDQPLPLSWAQQRLWFLEQYQPGLSRYNMPLAWRLEGQLDYQALGQALNDLLARHEILRTGFVIEAEQAVQQIAKSLTLSPTLIDLSDQPDAEAAALDRLRLEAARPFDLTRAPLLRVHLVKLAPATHLLLLTMHHIVSDGWSMGVAKRELSALYQARLSGVPANLPPLPLQYADFSLWQRDWLQGPLLAQQLDYWKRRLAGAPAMLALPTDRPHQANRSEEGASVAFELSTELSGQLRQLSQQAQATLFMTLAAVFKVLLYRYSQQEDLSIGYPVANRQRPELEGLIGFFVNTLVLRTRLTPEQTFMALLRQVRDAVLDADAHQDLPFEKLVEALQPERSLSHTPLFQVMLTLNNTAETGLVLGEALAEPVRLGSVSAKFDLTLGMGERDGQLVGSLNYSTALFDATTIERMVGHFRLLLEAVVAAPQTPLKDLPLLSAADQRQLAAWNETARDYPHDRCTYQLFEAQAAERPDAVAVLFGEQTLSYSELNRRANRLAHHLVGLGVGPDTLVALCLDRSLEMLVGLLAVMKAGGAYVPLDPAYPSERLAHMLDDSAAAVLLTQSVLLTRLPAHSARVVCLDEPLTAGSDQNLAARARSEHLAYCLYTSGSTGKPKGVLVGQRQLVNFLCSMAEAPALGAQDTLLAVTTLSFDIAGLELYLPLISGARIVLASRSQAGDPQQLADLIAQHRVTVLQATPATWRMLLDSGWPGAPDLVGLCGGERLDAELAGRMQSALAAVWNLYGPTETTIWSTRLRLDGEQTGRPVSIGRPIANTRIHILDPELRPLPPGLAGEIHIGGAGVARGYLNRPDLSRERFIPDPFDRDPAARLYKTGDLGRWLADGTLEYLGRNDFQVKIRGYRIELGEIEARLAACDGVRQAVVVARGEPGGDQQLVAYLLAEPQATLTPAALRAQLAAHLADPMLPSAFMVLEAFPLTPNGKLDRKALPAPAEDARIRSEFEAPLGETETVLASLWQGLLKLEQVGRHDNFFALGGHSLLATQVVARIRQAFQIELPLRSFFAAQTLAELARQVALAQGAEQPRIAPTSRHSAPVSSFAQQRLWFLEQYEPGSPLYNMPVAWRLKGRLDYSALAQSLNDLLARHEVLRTHFVLAGDVPLQQIAASLTLTPSMVDLSGQSDAEAEALHRLRLEAARPFDLTQAPLLRAHLVKLDATTHLLLLTMHHIVSDGWSMGIVKRELSALYQAHTSGQTASLPPLPIQYADFSVWQRNWLQGPLLARQVEYWKRRLEGAPAVLELPTDRPRPASRTLQGAAVPLALSAELSGRLRQLSRQAQTTLFMTLAAVFNVLLHRYSQQDDISIGYPVANRQRAEIEGLIGFFVNTLVLRTRLQPEQRFIDLLAQVRESVLDADAHQDLPFEKLVEELQPERSLSHTPLFQVMLSLNNTAETTLGLGNLAAEPVRLGGNLSAKFDLTLSLFEQEGCLLGSLAYSTDLFEAATVARMVGHFRTLLEAVVAAPQTALKDLPLLTAAEAAQLAAWNDTAVDYPLDRCIHELFEGQVTTRPEAIAVRFGAQQWCFAELNRRANQLAHRLVGLGVGPDTLVAICLERSLEMVLALLAVLKAGGAYVPLDPDYPTERLAYLLKDAAAPLLLTQSSLLDRLPQHAAQVLCLDQAESFAAQDDNLPIRTTPDHLAYCIYTSGSTGQPKGVLVSHRSLLGSTLTRLRVYGPAGRFLLLSPVSFDSSIAGIFASLCAGDSLVVAERELLQDPVLLWRALQRDRIGSLLCVPTMLQQLADCREAALPDLHTVIVAGEAVTPALWQGWRQAQPHSRLFNEYGPTEATVWATVFQGELAGRASVPIGRPIANTRIYLLDRALQPVPIGVPGEIHIAGAGLARGYLGRPELTAERFLACPFAEGRMYRTGDLARYLADGQIEFLGRVDHQIKLRGFRIELGEIEHALLDCPGVREALLILDETGQRLVAYLTAQAAGVLEVEALRSRLRERLPGYMVPAAWVVLERFPLTPNGKVDRKALPAPEGSRPREAAYVAPEDATETLLGRIWAEVLGVAQVGVHDNFFDSGGSSLSLIKVRSRIREALGVELSIVELFRYPTIRSLAQSLSQPAAAPAAAVAQAPRADRLARLRQARAGKD</sequence>
<dbReference type="Gene3D" id="3.30.300.30">
    <property type="match status" value="2"/>
</dbReference>
<gene>
    <name evidence="5" type="ORF">ACFOW7_07350</name>
</gene>
<feature type="domain" description="Carrier" evidence="4">
    <location>
        <begin position="2046"/>
        <end position="2121"/>
    </location>
</feature>
<dbReference type="InterPro" id="IPR006162">
    <property type="entry name" value="Ppantetheine_attach_site"/>
</dbReference>
<dbReference type="Pfam" id="PF00668">
    <property type="entry name" value="Condensation"/>
    <property type="match status" value="2"/>
</dbReference>
<dbReference type="RefSeq" id="WP_378162649.1">
    <property type="nucleotide sequence ID" value="NZ_JBHSBU010000001.1"/>
</dbReference>
<dbReference type="NCBIfam" id="TIGR01733">
    <property type="entry name" value="AA-adenyl-dom"/>
    <property type="match status" value="2"/>
</dbReference>
<dbReference type="InterPro" id="IPR025110">
    <property type="entry name" value="AMP-bd_C"/>
</dbReference>
<dbReference type="CDD" id="cd05930">
    <property type="entry name" value="A_NRPS"/>
    <property type="match status" value="1"/>
</dbReference>
<dbReference type="Gene3D" id="2.30.38.10">
    <property type="entry name" value="Luciferase, Domain 3"/>
    <property type="match status" value="2"/>
</dbReference>
<dbReference type="Gene3D" id="3.30.559.10">
    <property type="entry name" value="Chloramphenicol acetyltransferase-like domain"/>
    <property type="match status" value="2"/>
</dbReference>
<dbReference type="Pfam" id="PF13193">
    <property type="entry name" value="AMP-binding_C"/>
    <property type="match status" value="2"/>
</dbReference>
<protein>
    <submittedName>
        <fullName evidence="5">Amino acid adenylation domain-containing protein</fullName>
    </submittedName>
</protein>
<dbReference type="InterPro" id="IPR020806">
    <property type="entry name" value="PKS_PP-bd"/>
</dbReference>
<evidence type="ECO:0000256" key="3">
    <source>
        <dbReference type="ARBA" id="ARBA00022553"/>
    </source>
</evidence>
<evidence type="ECO:0000313" key="6">
    <source>
        <dbReference type="Proteomes" id="UP001595791"/>
    </source>
</evidence>
<dbReference type="InterPro" id="IPR023213">
    <property type="entry name" value="CAT-like_dom_sf"/>
</dbReference>
<evidence type="ECO:0000259" key="4">
    <source>
        <dbReference type="PROSITE" id="PS50075"/>
    </source>
</evidence>
<reference evidence="6" key="1">
    <citation type="journal article" date="2019" name="Int. J. Syst. Evol. Microbiol.">
        <title>The Global Catalogue of Microorganisms (GCM) 10K type strain sequencing project: providing services to taxonomists for standard genome sequencing and annotation.</title>
        <authorList>
            <consortium name="The Broad Institute Genomics Platform"/>
            <consortium name="The Broad Institute Genome Sequencing Center for Infectious Disease"/>
            <person name="Wu L."/>
            <person name="Ma J."/>
        </authorList>
    </citation>
    <scope>NUCLEOTIDE SEQUENCE [LARGE SCALE GENOMIC DNA]</scope>
    <source>
        <strain evidence="6">LMG 29894</strain>
    </source>
</reference>
<dbReference type="InterPro" id="IPR036736">
    <property type="entry name" value="ACP-like_sf"/>
</dbReference>
<keyword evidence="3" id="KW-0597">Phosphoprotein</keyword>
<feature type="domain" description="Carrier" evidence="4">
    <location>
        <begin position="1001"/>
        <end position="1076"/>
    </location>
</feature>
<dbReference type="Gene3D" id="3.40.50.980">
    <property type="match status" value="4"/>
</dbReference>
<dbReference type="InterPro" id="IPR009081">
    <property type="entry name" value="PP-bd_ACP"/>
</dbReference>
<proteinExistence type="predicted"/>
<dbReference type="Gene3D" id="1.10.1200.10">
    <property type="entry name" value="ACP-like"/>
    <property type="match status" value="2"/>
</dbReference>
<keyword evidence="6" id="KW-1185">Reference proteome</keyword>
<dbReference type="Proteomes" id="UP001595791">
    <property type="component" value="Unassembled WGS sequence"/>
</dbReference>
<dbReference type="InterPro" id="IPR001242">
    <property type="entry name" value="Condensation_dom"/>
</dbReference>
<dbReference type="PANTHER" id="PTHR45527">
    <property type="entry name" value="NONRIBOSOMAL PEPTIDE SYNTHETASE"/>
    <property type="match status" value="1"/>
</dbReference>
<dbReference type="SUPFAM" id="SSF47336">
    <property type="entry name" value="ACP-like"/>
    <property type="match status" value="2"/>
</dbReference>
<dbReference type="PROSITE" id="PS00012">
    <property type="entry name" value="PHOSPHOPANTETHEINE"/>
    <property type="match status" value="2"/>
</dbReference>
<evidence type="ECO:0000256" key="2">
    <source>
        <dbReference type="ARBA" id="ARBA00022450"/>
    </source>
</evidence>
<dbReference type="CDD" id="cd19531">
    <property type="entry name" value="LCL_NRPS-like"/>
    <property type="match status" value="2"/>
</dbReference>
<keyword evidence="2" id="KW-0596">Phosphopantetheine</keyword>
<comment type="cofactor">
    <cofactor evidence="1">
        <name>pantetheine 4'-phosphate</name>
        <dbReference type="ChEBI" id="CHEBI:47942"/>
    </cofactor>
</comment>
<dbReference type="EMBL" id="JBHSBU010000001">
    <property type="protein sequence ID" value="MFC4159172.1"/>
    <property type="molecule type" value="Genomic_DNA"/>
</dbReference>
<dbReference type="SUPFAM" id="SSF56801">
    <property type="entry name" value="Acetyl-CoA synthetase-like"/>
    <property type="match status" value="2"/>
</dbReference>
<accession>A0ABV8MQ45</accession>
<evidence type="ECO:0000256" key="1">
    <source>
        <dbReference type="ARBA" id="ARBA00001957"/>
    </source>
</evidence>
<dbReference type="Gene3D" id="3.30.559.30">
    <property type="entry name" value="Nonribosomal peptide synthetase, condensation domain"/>
    <property type="match status" value="2"/>
</dbReference>
<dbReference type="Pfam" id="PF00501">
    <property type="entry name" value="AMP-binding"/>
    <property type="match status" value="2"/>
</dbReference>
<dbReference type="PANTHER" id="PTHR45527:SF1">
    <property type="entry name" value="FATTY ACID SYNTHASE"/>
    <property type="match status" value="1"/>
</dbReference>
<evidence type="ECO:0000313" key="5">
    <source>
        <dbReference type="EMBL" id="MFC4159172.1"/>
    </source>
</evidence>
<name>A0ABV8MQ45_9NEIS</name>
<dbReference type="InterPro" id="IPR000873">
    <property type="entry name" value="AMP-dep_synth/lig_dom"/>
</dbReference>
<dbReference type="InterPro" id="IPR010071">
    <property type="entry name" value="AA_adenyl_dom"/>
</dbReference>
<dbReference type="SUPFAM" id="SSF52777">
    <property type="entry name" value="CoA-dependent acyltransferases"/>
    <property type="match status" value="4"/>
</dbReference>
<organism evidence="5 6">
    <name type="scientific">Chitinimonas lacunae</name>
    <dbReference type="NCBI Taxonomy" id="1963018"/>
    <lineage>
        <taxon>Bacteria</taxon>
        <taxon>Pseudomonadati</taxon>
        <taxon>Pseudomonadota</taxon>
        <taxon>Betaproteobacteria</taxon>
        <taxon>Neisseriales</taxon>
        <taxon>Chitinibacteraceae</taxon>
        <taxon>Chitinimonas</taxon>
    </lineage>
</organism>
<dbReference type="CDD" id="cd12116">
    <property type="entry name" value="A_NRPS_Ta1_like"/>
    <property type="match status" value="1"/>
</dbReference>
<dbReference type="PROSITE" id="PS50075">
    <property type="entry name" value="CARRIER"/>
    <property type="match status" value="2"/>
</dbReference>
<dbReference type="SMART" id="SM00823">
    <property type="entry name" value="PKS_PP"/>
    <property type="match status" value="2"/>
</dbReference>
<dbReference type="Pfam" id="PF00550">
    <property type="entry name" value="PP-binding"/>
    <property type="match status" value="2"/>
</dbReference>
<dbReference type="InterPro" id="IPR045851">
    <property type="entry name" value="AMP-bd_C_sf"/>
</dbReference>
<comment type="caution">
    <text evidence="5">The sequence shown here is derived from an EMBL/GenBank/DDBJ whole genome shotgun (WGS) entry which is preliminary data.</text>
</comment>
<dbReference type="NCBIfam" id="NF003417">
    <property type="entry name" value="PRK04813.1"/>
    <property type="match status" value="2"/>
</dbReference>